<accession>A0A2H0BYU8</accession>
<dbReference type="AlphaFoldDB" id="A0A2H0BYU8"/>
<sequence length="273" mass="31500">MRRLFEGCSRSIDFTPPNRQLFPSDYANRIMELTAFPINEKVPGLVNILKDHHSATLIHSFETTLVALKLAKQYDVDAASIRTIFLGALFHDIGKIGVRKDLLDRKRKLTEEERQELYSHGLVGSLIMRDIGLEEISCFCREHHIGNTRNYNHPKDLSKRHPLTEFITLADLITATLDSRRPYNKHAHDVKRLSKEEIIKRGRKLIEKKKKAGVFSQQLVKVLYNLIDSNDIFPPPYKSKDDFDDSDFQSLIDHFGLRDIFNAIDFSEGLPQN</sequence>
<gene>
    <name evidence="2" type="ORF">COW98_01790</name>
</gene>
<protein>
    <recommendedName>
        <fullName evidence="1">HD/PDEase domain-containing protein</fullName>
    </recommendedName>
</protein>
<dbReference type="CDD" id="cd00077">
    <property type="entry name" value="HDc"/>
    <property type="match status" value="1"/>
</dbReference>
<evidence type="ECO:0000313" key="3">
    <source>
        <dbReference type="Proteomes" id="UP000231021"/>
    </source>
</evidence>
<dbReference type="SUPFAM" id="SSF109604">
    <property type="entry name" value="HD-domain/PDEase-like"/>
    <property type="match status" value="1"/>
</dbReference>
<dbReference type="Gene3D" id="1.10.3210.10">
    <property type="entry name" value="Hypothetical protein af1432"/>
    <property type="match status" value="1"/>
</dbReference>
<dbReference type="InterPro" id="IPR003607">
    <property type="entry name" value="HD/PDEase_dom"/>
</dbReference>
<dbReference type="InterPro" id="IPR006674">
    <property type="entry name" value="HD_domain"/>
</dbReference>
<dbReference type="PANTHER" id="PTHR43155">
    <property type="entry name" value="CYCLIC DI-GMP PHOSPHODIESTERASE PA4108-RELATED"/>
    <property type="match status" value="1"/>
</dbReference>
<comment type="caution">
    <text evidence="2">The sequence shown here is derived from an EMBL/GenBank/DDBJ whole genome shotgun (WGS) entry which is preliminary data.</text>
</comment>
<organism evidence="2 3">
    <name type="scientific">Candidatus Roizmanbacteria bacterium CG22_combo_CG10-13_8_21_14_all_35_9</name>
    <dbReference type="NCBI Taxonomy" id="1974861"/>
    <lineage>
        <taxon>Bacteria</taxon>
        <taxon>Candidatus Roizmaniibacteriota</taxon>
    </lineage>
</organism>
<feature type="domain" description="HD/PDEase" evidence="1">
    <location>
        <begin position="52"/>
        <end position="185"/>
    </location>
</feature>
<dbReference type="EMBL" id="PCTB01000036">
    <property type="protein sequence ID" value="PIP62847.1"/>
    <property type="molecule type" value="Genomic_DNA"/>
</dbReference>
<dbReference type="SMART" id="SM00471">
    <property type="entry name" value="HDc"/>
    <property type="match status" value="1"/>
</dbReference>
<dbReference type="Proteomes" id="UP000231021">
    <property type="component" value="Unassembled WGS sequence"/>
</dbReference>
<reference evidence="2 3" key="1">
    <citation type="submission" date="2017-09" db="EMBL/GenBank/DDBJ databases">
        <title>Depth-based differentiation of microbial function through sediment-hosted aquifers and enrichment of novel symbionts in the deep terrestrial subsurface.</title>
        <authorList>
            <person name="Probst A.J."/>
            <person name="Ladd B."/>
            <person name="Jarett J.K."/>
            <person name="Geller-Mcgrath D.E."/>
            <person name="Sieber C.M."/>
            <person name="Emerson J.B."/>
            <person name="Anantharaman K."/>
            <person name="Thomas B.C."/>
            <person name="Malmstrom R."/>
            <person name="Stieglmeier M."/>
            <person name="Klingl A."/>
            <person name="Woyke T."/>
            <person name="Ryan C.M."/>
            <person name="Banfield J.F."/>
        </authorList>
    </citation>
    <scope>NUCLEOTIDE SEQUENCE [LARGE SCALE GENOMIC DNA]</scope>
    <source>
        <strain evidence="2">CG22_combo_CG10-13_8_21_14_all_35_9</strain>
    </source>
</reference>
<name>A0A2H0BYU8_9BACT</name>
<dbReference type="NCBIfam" id="TIGR00277">
    <property type="entry name" value="HDIG"/>
    <property type="match status" value="1"/>
</dbReference>
<dbReference type="InterPro" id="IPR006675">
    <property type="entry name" value="HDIG_dom"/>
</dbReference>
<dbReference type="PANTHER" id="PTHR43155:SF2">
    <property type="entry name" value="CYCLIC DI-GMP PHOSPHODIESTERASE PA4108"/>
    <property type="match status" value="1"/>
</dbReference>
<proteinExistence type="predicted"/>
<evidence type="ECO:0000259" key="1">
    <source>
        <dbReference type="SMART" id="SM00471"/>
    </source>
</evidence>
<evidence type="ECO:0000313" key="2">
    <source>
        <dbReference type="EMBL" id="PIP62847.1"/>
    </source>
</evidence>
<dbReference type="Pfam" id="PF01966">
    <property type="entry name" value="HD"/>
    <property type="match status" value="1"/>
</dbReference>